<dbReference type="InterPro" id="IPR012467">
    <property type="entry name" value="DUF1684"/>
</dbReference>
<keyword evidence="3" id="KW-1185">Reference proteome</keyword>
<comment type="caution">
    <text evidence="2">The sequence shown here is derived from an EMBL/GenBank/DDBJ whole genome shotgun (WGS) entry which is preliminary data.</text>
</comment>
<evidence type="ECO:0000313" key="3">
    <source>
        <dbReference type="Proteomes" id="UP000625631"/>
    </source>
</evidence>
<keyword evidence="1" id="KW-0732">Signal</keyword>
<dbReference type="PANTHER" id="PTHR41913">
    <property type="entry name" value="DUF1684 DOMAIN-CONTAINING PROTEIN"/>
    <property type="match status" value="1"/>
</dbReference>
<reference evidence="2 3" key="1">
    <citation type="submission" date="2020-12" db="EMBL/GenBank/DDBJ databases">
        <title>Hymenobacter sp.</title>
        <authorList>
            <person name="Kim M.K."/>
        </authorList>
    </citation>
    <scope>NUCLEOTIDE SEQUENCE [LARGE SCALE GENOMIC DNA]</scope>
    <source>
        <strain evidence="2 3">BT442</strain>
    </source>
</reference>
<feature type="chain" id="PRO_5045796471" evidence="1">
    <location>
        <begin position="20"/>
        <end position="212"/>
    </location>
</feature>
<proteinExistence type="predicted"/>
<dbReference type="Pfam" id="PF07920">
    <property type="entry name" value="DUF1684"/>
    <property type="match status" value="1"/>
</dbReference>
<organism evidence="2 3">
    <name type="scientific">Hymenobacter negativus</name>
    <dbReference type="NCBI Taxonomy" id="2795026"/>
    <lineage>
        <taxon>Bacteria</taxon>
        <taxon>Pseudomonadati</taxon>
        <taxon>Bacteroidota</taxon>
        <taxon>Cytophagia</taxon>
        <taxon>Cytophagales</taxon>
        <taxon>Hymenobacteraceae</taxon>
        <taxon>Hymenobacter</taxon>
    </lineage>
</organism>
<dbReference type="RefSeq" id="WP_198076551.1">
    <property type="nucleotide sequence ID" value="NZ_JAEDAE010000010.1"/>
</dbReference>
<feature type="signal peptide" evidence="1">
    <location>
        <begin position="1"/>
        <end position="19"/>
    </location>
</feature>
<sequence length="212" mass="23530">MNRFLLPVCLAVLLPVAVAAQAPAVATHLTAAAHQQSVLEFQTALNKEFHDPQESPLTPAEQQAFTSLPFFPTDYSYYVEATLVRDSTSRPFAMETSTARRPMYRKYGELRFVLNGQPQHLSVYQNQELLKRPGLEDYLFVPFTDLTNGHGSYGGGRYIDLRIPPAGTKTLALDFNRAYNPSCAYNHGYSCPVPPAENRLAIAIPAGVRSDH</sequence>
<evidence type="ECO:0000256" key="1">
    <source>
        <dbReference type="SAM" id="SignalP"/>
    </source>
</evidence>
<evidence type="ECO:0000313" key="2">
    <source>
        <dbReference type="EMBL" id="MBH8559960.1"/>
    </source>
</evidence>
<dbReference type="Proteomes" id="UP000625631">
    <property type="component" value="Unassembled WGS sequence"/>
</dbReference>
<name>A0ABS0QBL0_9BACT</name>
<dbReference type="EMBL" id="JAEDAE010000010">
    <property type="protein sequence ID" value="MBH8559960.1"/>
    <property type="molecule type" value="Genomic_DNA"/>
</dbReference>
<gene>
    <name evidence="2" type="ORF">I7X13_18005</name>
</gene>
<protein>
    <submittedName>
        <fullName evidence="2">DUF1684 domain-containing protein</fullName>
    </submittedName>
</protein>
<dbReference type="PANTHER" id="PTHR41913:SF1">
    <property type="entry name" value="DUF1684 DOMAIN-CONTAINING PROTEIN"/>
    <property type="match status" value="1"/>
</dbReference>
<accession>A0ABS0QBL0</accession>